<comment type="caution">
    <text evidence="1">The sequence shown here is derived from an EMBL/GenBank/DDBJ whole genome shotgun (WGS) entry which is preliminary data.</text>
</comment>
<organism evidence="1 2">
    <name type="scientific">Eumeta variegata</name>
    <name type="common">Bagworm moth</name>
    <name type="synonym">Eumeta japonica</name>
    <dbReference type="NCBI Taxonomy" id="151549"/>
    <lineage>
        <taxon>Eukaryota</taxon>
        <taxon>Metazoa</taxon>
        <taxon>Ecdysozoa</taxon>
        <taxon>Arthropoda</taxon>
        <taxon>Hexapoda</taxon>
        <taxon>Insecta</taxon>
        <taxon>Pterygota</taxon>
        <taxon>Neoptera</taxon>
        <taxon>Endopterygota</taxon>
        <taxon>Lepidoptera</taxon>
        <taxon>Glossata</taxon>
        <taxon>Ditrysia</taxon>
        <taxon>Tineoidea</taxon>
        <taxon>Psychidae</taxon>
        <taxon>Oiketicinae</taxon>
        <taxon>Eumeta</taxon>
    </lineage>
</organism>
<gene>
    <name evidence="1" type="ORF">EVAR_100176_1</name>
</gene>
<name>A0A4C2A4Q0_EUMVA</name>
<proteinExistence type="predicted"/>
<evidence type="ECO:0000313" key="2">
    <source>
        <dbReference type="Proteomes" id="UP000299102"/>
    </source>
</evidence>
<protein>
    <submittedName>
        <fullName evidence="1">Uncharacterized protein</fullName>
    </submittedName>
</protein>
<dbReference type="AlphaFoldDB" id="A0A4C2A4Q0"/>
<dbReference type="EMBL" id="BGZK01002589">
    <property type="protein sequence ID" value="GBP95140.1"/>
    <property type="molecule type" value="Genomic_DNA"/>
</dbReference>
<reference evidence="1 2" key="1">
    <citation type="journal article" date="2019" name="Commun. Biol.">
        <title>The bagworm genome reveals a unique fibroin gene that provides high tensile strength.</title>
        <authorList>
            <person name="Kono N."/>
            <person name="Nakamura H."/>
            <person name="Ohtoshi R."/>
            <person name="Tomita M."/>
            <person name="Numata K."/>
            <person name="Arakawa K."/>
        </authorList>
    </citation>
    <scope>NUCLEOTIDE SEQUENCE [LARGE SCALE GENOMIC DNA]</scope>
</reference>
<keyword evidence="2" id="KW-1185">Reference proteome</keyword>
<sequence length="265" mass="29458">MSATWLRAVSRQSSINTVEHDHLRSVVACAHGRSPPSLTHSDKSLAPHGAGAADDRRICVTLLRNTTTCNIVARMFNVYIDKLTTRSDLKLPALKLCNAGGRMRVAAHKVLDQRVFSPSARTSGAPKKVDHHLRQCIRYYNNLETIPIVIVYVHDRVILVPSACYISDISNKAGTVLLRNRNDDFVIECAGRSGAAYFESCQLRISHGYLKDADFTYRGRSAWEYRQGMITDALSLGGTLIIMLPFGLLCSVHQAERIGQFVAFR</sequence>
<evidence type="ECO:0000313" key="1">
    <source>
        <dbReference type="EMBL" id="GBP95140.1"/>
    </source>
</evidence>
<accession>A0A4C2A4Q0</accession>
<dbReference type="Proteomes" id="UP000299102">
    <property type="component" value="Unassembled WGS sequence"/>
</dbReference>